<evidence type="ECO:0000256" key="1">
    <source>
        <dbReference type="SAM" id="Phobius"/>
    </source>
</evidence>
<name>A0A412PII2_9FIRM</name>
<dbReference type="InterPro" id="IPR001173">
    <property type="entry name" value="Glyco_trans_2-like"/>
</dbReference>
<dbReference type="EMBL" id="QRWX01000001">
    <property type="protein sequence ID" value="RGT57943.1"/>
    <property type="molecule type" value="Genomic_DNA"/>
</dbReference>
<evidence type="ECO:0000313" key="3">
    <source>
        <dbReference type="EMBL" id="RGT57943.1"/>
    </source>
</evidence>
<comment type="caution">
    <text evidence="3">The sequence shown here is derived from an EMBL/GenBank/DDBJ whole genome shotgun (WGS) entry which is preliminary data.</text>
</comment>
<dbReference type="GO" id="GO:0016740">
    <property type="term" value="F:transferase activity"/>
    <property type="evidence" value="ECO:0007669"/>
    <property type="project" value="UniProtKB-KW"/>
</dbReference>
<keyword evidence="1" id="KW-0812">Transmembrane</keyword>
<dbReference type="PANTHER" id="PTHR48090:SF8">
    <property type="entry name" value="GLYCOSYLTRANSFERASE CSBB-RELATED"/>
    <property type="match status" value="1"/>
</dbReference>
<dbReference type="InterPro" id="IPR050256">
    <property type="entry name" value="Glycosyltransferase_2"/>
</dbReference>
<evidence type="ECO:0000313" key="4">
    <source>
        <dbReference type="Proteomes" id="UP000284731"/>
    </source>
</evidence>
<dbReference type="Gene3D" id="3.90.550.10">
    <property type="entry name" value="Spore Coat Polysaccharide Biosynthesis Protein SpsA, Chain A"/>
    <property type="match status" value="1"/>
</dbReference>
<gene>
    <name evidence="3" type="ORF">DWX20_02510</name>
</gene>
<keyword evidence="3" id="KW-0808">Transferase</keyword>
<organism evidence="3 4">
    <name type="scientific">Solobacterium moorei</name>
    <dbReference type="NCBI Taxonomy" id="102148"/>
    <lineage>
        <taxon>Bacteria</taxon>
        <taxon>Bacillati</taxon>
        <taxon>Bacillota</taxon>
        <taxon>Erysipelotrichia</taxon>
        <taxon>Erysipelotrichales</taxon>
        <taxon>Erysipelotrichaceae</taxon>
        <taxon>Solobacterium</taxon>
    </lineage>
</organism>
<keyword evidence="1" id="KW-1133">Transmembrane helix</keyword>
<sequence>MENKEKNFASAVVYVRNAENRLEKFLKTIISTMEDNFAHSEVICVNDASDDKSLEIIKKTSEMATSTSISVINMSYFHGLELSMDAGIDMSIGDFVFEFDNTTLDFDSEMIMTIYYRSLKGYDIVSASPDRKGKFTSSLFYKVFDRFTDYSYKMTTESFRILSRRVINRVSSMNKTIPYRKVVYANCGLKTDNLKYEVINNIAFEEDVREKKYRSNLAANSLLLFTDIGYRFAKFMTVFMMIVSVFMVFYSVVVYLTANPVVGWTTTILFLSVAFFGLFGILTIIIKYLQLLVDLVFKRKQYSFESIEKLTK</sequence>
<reference evidence="3 4" key="1">
    <citation type="submission" date="2018-08" db="EMBL/GenBank/DDBJ databases">
        <title>A genome reference for cultivated species of the human gut microbiota.</title>
        <authorList>
            <person name="Zou Y."/>
            <person name="Xue W."/>
            <person name="Luo G."/>
        </authorList>
    </citation>
    <scope>NUCLEOTIDE SEQUENCE [LARGE SCALE GENOMIC DNA]</scope>
    <source>
        <strain evidence="3 4">AF18-46</strain>
    </source>
</reference>
<feature type="domain" description="Glycosyltransferase 2-like" evidence="2">
    <location>
        <begin position="10"/>
        <end position="102"/>
    </location>
</feature>
<protein>
    <submittedName>
        <fullName evidence="3">Glycosyltransferase</fullName>
    </submittedName>
</protein>
<dbReference type="GO" id="GO:0005886">
    <property type="term" value="C:plasma membrane"/>
    <property type="evidence" value="ECO:0007669"/>
    <property type="project" value="TreeGrafter"/>
</dbReference>
<dbReference type="RefSeq" id="WP_118764358.1">
    <property type="nucleotide sequence ID" value="NZ_CABJCF010000001.1"/>
</dbReference>
<dbReference type="InterPro" id="IPR029044">
    <property type="entry name" value="Nucleotide-diphossugar_trans"/>
</dbReference>
<dbReference type="SUPFAM" id="SSF53448">
    <property type="entry name" value="Nucleotide-diphospho-sugar transferases"/>
    <property type="match status" value="1"/>
</dbReference>
<dbReference type="PANTHER" id="PTHR48090">
    <property type="entry name" value="UNDECAPRENYL-PHOSPHATE 4-DEOXY-4-FORMAMIDO-L-ARABINOSE TRANSFERASE-RELATED"/>
    <property type="match status" value="1"/>
</dbReference>
<dbReference type="Proteomes" id="UP000284731">
    <property type="component" value="Unassembled WGS sequence"/>
</dbReference>
<dbReference type="AlphaFoldDB" id="A0A412PII2"/>
<accession>A0A412PII2</accession>
<keyword evidence="1" id="KW-0472">Membrane</keyword>
<proteinExistence type="predicted"/>
<feature type="transmembrane region" description="Helical" evidence="1">
    <location>
        <begin position="235"/>
        <end position="256"/>
    </location>
</feature>
<evidence type="ECO:0000259" key="2">
    <source>
        <dbReference type="Pfam" id="PF00535"/>
    </source>
</evidence>
<dbReference type="Pfam" id="PF00535">
    <property type="entry name" value="Glycos_transf_2"/>
    <property type="match status" value="1"/>
</dbReference>
<feature type="transmembrane region" description="Helical" evidence="1">
    <location>
        <begin position="268"/>
        <end position="289"/>
    </location>
</feature>